<dbReference type="STRING" id="1314781.A0A165C349"/>
<dbReference type="SMART" id="SM00233">
    <property type="entry name" value="PH"/>
    <property type="match status" value="1"/>
</dbReference>
<dbReference type="GO" id="GO:0005085">
    <property type="term" value="F:guanyl-nucleotide exchange factor activity"/>
    <property type="evidence" value="ECO:0007669"/>
    <property type="project" value="UniProtKB-KW"/>
</dbReference>
<evidence type="ECO:0000313" key="6">
    <source>
        <dbReference type="EMBL" id="KZV81727.1"/>
    </source>
</evidence>
<feature type="region of interest" description="Disordered" evidence="3">
    <location>
        <begin position="1"/>
        <end position="81"/>
    </location>
</feature>
<dbReference type="Proteomes" id="UP000077266">
    <property type="component" value="Unassembled WGS sequence"/>
</dbReference>
<dbReference type="InterPro" id="IPR035899">
    <property type="entry name" value="DBL_dom_sf"/>
</dbReference>
<evidence type="ECO:0000259" key="4">
    <source>
        <dbReference type="PROSITE" id="PS50010"/>
    </source>
</evidence>
<organism evidence="6 7">
    <name type="scientific">Exidia glandulosa HHB12029</name>
    <dbReference type="NCBI Taxonomy" id="1314781"/>
    <lineage>
        <taxon>Eukaryota</taxon>
        <taxon>Fungi</taxon>
        <taxon>Dikarya</taxon>
        <taxon>Basidiomycota</taxon>
        <taxon>Agaricomycotina</taxon>
        <taxon>Agaricomycetes</taxon>
        <taxon>Auriculariales</taxon>
        <taxon>Exidiaceae</taxon>
        <taxon>Exidia</taxon>
    </lineage>
</organism>
<dbReference type="InterPro" id="IPR041675">
    <property type="entry name" value="PH_5"/>
</dbReference>
<dbReference type="InParanoid" id="A0A165C349"/>
<evidence type="ECO:0000259" key="5">
    <source>
        <dbReference type="PROSITE" id="PS50219"/>
    </source>
</evidence>
<accession>A0A165C349</accession>
<dbReference type="PROSITE" id="PS50219">
    <property type="entry name" value="CNH"/>
    <property type="match status" value="1"/>
</dbReference>
<dbReference type="Gene3D" id="1.20.900.10">
    <property type="entry name" value="Dbl homology (DH) domain"/>
    <property type="match status" value="2"/>
</dbReference>
<keyword evidence="2" id="KW-0344">Guanine-nucleotide releasing factor</keyword>
<feature type="compositionally biased region" description="Polar residues" evidence="3">
    <location>
        <begin position="1"/>
        <end position="11"/>
    </location>
</feature>
<dbReference type="Pfam" id="PF15405">
    <property type="entry name" value="PH_5"/>
    <property type="match status" value="1"/>
</dbReference>
<feature type="domain" description="DH" evidence="4">
    <location>
        <begin position="294"/>
        <end position="475"/>
    </location>
</feature>
<keyword evidence="7" id="KW-1185">Reference proteome</keyword>
<dbReference type="InterPro" id="IPR001180">
    <property type="entry name" value="CNH_dom"/>
</dbReference>
<evidence type="ECO:0000313" key="7">
    <source>
        <dbReference type="Proteomes" id="UP000077266"/>
    </source>
</evidence>
<dbReference type="CDD" id="cd00160">
    <property type="entry name" value="RhoGEF"/>
    <property type="match status" value="2"/>
</dbReference>
<dbReference type="InterPro" id="IPR011993">
    <property type="entry name" value="PH-like_dom_sf"/>
</dbReference>
<dbReference type="InterPro" id="IPR001849">
    <property type="entry name" value="PH_domain"/>
</dbReference>
<feature type="compositionally biased region" description="Pro residues" evidence="3">
    <location>
        <begin position="23"/>
        <end position="33"/>
    </location>
</feature>
<feature type="domain" description="CNH" evidence="5">
    <location>
        <begin position="912"/>
        <end position="1247"/>
    </location>
</feature>
<sequence length="1302" mass="148262">MSIHSWTQVSPPGSAAASWVMIPDPPTAPPTPGPSHVSQLQQGPSRRSLSGRPRGPRQSVVSVRQPSVSQTSLPPVPVVRPGTDWERTVAAIRQQQEDQEEDDGVDDDEERFLNVQFLSHIAVKVRDDVPRALHVKGCIGYREAFTGKDMVTTIQTLIQRELMLAYGITTNDRRLALHIARSMQAQLWFYDVEYTGRPLCDDVDDLYRFPGDADESSGLYGEALPTGVNTVLTQCYSVTCDEGQPCYSISCPFRMVDELLDDDPASEPPMPVVDDWAEHLPPDILATLTDADRRRQDLIRELIRDEEEYNIHLDSIESYYMKGVMTEEVIPADYFEEFVEGVFNNISELRRCNKRLLENLAIRKREQAPIIQWIGDVFVAIAQEFRAAYPTYISHIEQAEKRLQDEMKSNERFKGFIDEYAEGEPDSPALQQLLHLPSKRLSQYPLMLDKILKETDKSSPDVDSLVEAIQSLRRVETVTLLRSIQLNGSKTTTWHQLVSPEIKATVPKKEQQRQALIFELIQTESDYVHDLELLSSLFIRPLCTINPPIINRERTMEFIQNVFYNINELLEYHRKLLDDLHALQREEHPFIRSISIPMLDAALNWRDAYMEYISHYPISLYHLEEEIVNNPAFKRFVEEAKNHPDARKLDIRSFINRPIPRLLKYELILKNMLGDTPPGHTDHADLGQICDILRDLGISSQHGAVASKRKVDLWRYTADLVFQPGDYVPLDLADETRSIVHASQLYFEPRGGAGWREVFVILFDHYLVITTKQEMNGVTKYQVKQRPWLLELVTIGNFDQDPPVRFSKLSSGSRLVLSPAADRSSHSMSDDFRMMFPCTIYHQGKVEEKITLYTDNLQARKEWGVKLEDAIGLRVAVSDSDRAFEMEPIAAGRFFVPGTVHPMYVPDDTPITSKITCAVPFALPDGRSLIAIGCAEGVWIGLRREARSLRRVLHIRNVTQCALLPEFGTFLVLADKDIWAYDIESMVPSSLEKQQFARPREKLNKRDVFWFRVGQYNNRTLLVFMTKKLLDSVFHVLEPVSALSANSTNLRHSASMRNFRSSIVGNGRSNEWFRPYAEFQLPCDGYDVFFLNNNFMVVLSARGFEIMIMDGQSCEGIRIPVLNTQVEPALSPIQKRIDAAKPLGIFRARSNTPGPVEAEFLLCYNDFGIYIDRHGHLSRTGESGRFIRTGEVFIEWEGAVERVVCHPPHVLLFSPRFIEVRTLDACRIVQVIKGTDLTCLWDDAEWAAKANALAGPIAPGEEGWSPEARVHCAKRDPGERPGQQVLQVYELLPTLPYVATPM</sequence>
<protein>
    <submittedName>
        <fullName evidence="6">Dbl homology domain-containing protein</fullName>
    </submittedName>
</protein>
<dbReference type="Pfam" id="PF00780">
    <property type="entry name" value="CNH"/>
    <property type="match status" value="1"/>
</dbReference>
<dbReference type="Pfam" id="PF00621">
    <property type="entry name" value="RhoGEF"/>
    <property type="match status" value="2"/>
</dbReference>
<dbReference type="Gene3D" id="2.30.29.30">
    <property type="entry name" value="Pleckstrin-homology domain (PH domain)/Phosphotyrosine-binding domain (PTB)"/>
    <property type="match status" value="1"/>
</dbReference>
<feature type="compositionally biased region" description="Low complexity" evidence="3">
    <location>
        <begin position="41"/>
        <end position="70"/>
    </location>
</feature>
<dbReference type="PANTHER" id="PTHR46572:SF1">
    <property type="entry name" value="RHO1 GUANINE NUCLEOTIDE EXCHANGE FACTOR TUS1"/>
    <property type="match status" value="1"/>
</dbReference>
<reference evidence="6 7" key="1">
    <citation type="journal article" date="2016" name="Mol. Biol. Evol.">
        <title>Comparative Genomics of Early-Diverging Mushroom-Forming Fungi Provides Insights into the Origins of Lignocellulose Decay Capabilities.</title>
        <authorList>
            <person name="Nagy L.G."/>
            <person name="Riley R."/>
            <person name="Tritt A."/>
            <person name="Adam C."/>
            <person name="Daum C."/>
            <person name="Floudas D."/>
            <person name="Sun H."/>
            <person name="Yadav J.S."/>
            <person name="Pangilinan J."/>
            <person name="Larsson K.H."/>
            <person name="Matsuura K."/>
            <person name="Barry K."/>
            <person name="Labutti K."/>
            <person name="Kuo R."/>
            <person name="Ohm R.A."/>
            <person name="Bhattacharya S.S."/>
            <person name="Shirouzu T."/>
            <person name="Yoshinaga Y."/>
            <person name="Martin F.M."/>
            <person name="Grigoriev I.V."/>
            <person name="Hibbett D.S."/>
        </authorList>
    </citation>
    <scope>NUCLEOTIDE SEQUENCE [LARGE SCALE GENOMIC DNA]</scope>
    <source>
        <strain evidence="6 7">HHB12029</strain>
    </source>
</reference>
<dbReference type="InterPro" id="IPR000219">
    <property type="entry name" value="DH_dom"/>
</dbReference>
<evidence type="ECO:0000256" key="1">
    <source>
        <dbReference type="ARBA" id="ARBA00022553"/>
    </source>
</evidence>
<dbReference type="SUPFAM" id="SSF50729">
    <property type="entry name" value="PH domain-like"/>
    <property type="match status" value="1"/>
</dbReference>
<evidence type="ECO:0000256" key="3">
    <source>
        <dbReference type="SAM" id="MobiDB-lite"/>
    </source>
</evidence>
<gene>
    <name evidence="6" type="ORF">EXIGLDRAFT_685665</name>
</gene>
<keyword evidence="1" id="KW-0597">Phosphoprotein</keyword>
<proteinExistence type="predicted"/>
<dbReference type="InterPro" id="IPR052233">
    <property type="entry name" value="Rho-type_GEFs"/>
</dbReference>
<dbReference type="SMART" id="SM00325">
    <property type="entry name" value="RhoGEF"/>
    <property type="match status" value="2"/>
</dbReference>
<name>A0A165C349_EXIGL</name>
<evidence type="ECO:0000256" key="2">
    <source>
        <dbReference type="ARBA" id="ARBA00022658"/>
    </source>
</evidence>
<dbReference type="EMBL" id="KV426372">
    <property type="protein sequence ID" value="KZV81727.1"/>
    <property type="molecule type" value="Genomic_DNA"/>
</dbReference>
<feature type="domain" description="DH" evidence="4">
    <location>
        <begin position="512"/>
        <end position="696"/>
    </location>
</feature>
<dbReference type="PANTHER" id="PTHR46572">
    <property type="entry name" value="RHO1 GDP-GTP EXCHANGE PROTEIN 1-RELATED"/>
    <property type="match status" value="1"/>
</dbReference>
<dbReference type="SUPFAM" id="SSF48065">
    <property type="entry name" value="DBL homology domain (DH-domain)"/>
    <property type="match status" value="2"/>
</dbReference>
<dbReference type="PROSITE" id="PS50010">
    <property type="entry name" value="DH_2"/>
    <property type="match status" value="2"/>
</dbReference>
<dbReference type="OrthoDB" id="660555at2759"/>